<dbReference type="InterPro" id="IPR014729">
    <property type="entry name" value="Rossmann-like_a/b/a_fold"/>
</dbReference>
<keyword evidence="6 8" id="KW-0067">ATP-binding</keyword>
<dbReference type="InterPro" id="IPR012094">
    <property type="entry name" value="tRNA_Ile_lys_synt"/>
</dbReference>
<organism evidence="10 11">
    <name type="scientific">Alkalicoccobacillus plakortidis</name>
    <dbReference type="NCBI Taxonomy" id="444060"/>
    <lineage>
        <taxon>Bacteria</taxon>
        <taxon>Bacillati</taxon>
        <taxon>Bacillota</taxon>
        <taxon>Bacilli</taxon>
        <taxon>Bacillales</taxon>
        <taxon>Bacillaceae</taxon>
        <taxon>Alkalicoccobacillus</taxon>
    </lineage>
</organism>
<keyword evidence="4 8" id="KW-0819">tRNA processing</keyword>
<evidence type="ECO:0000259" key="9">
    <source>
        <dbReference type="SMART" id="SM00977"/>
    </source>
</evidence>
<accession>A0ABT0XP93</accession>
<dbReference type="RefSeq" id="WP_251611522.1">
    <property type="nucleotide sequence ID" value="NZ_JAMQJY010000005.1"/>
</dbReference>
<feature type="binding site" evidence="8">
    <location>
        <begin position="26"/>
        <end position="31"/>
    </location>
    <ligand>
        <name>ATP</name>
        <dbReference type="ChEBI" id="CHEBI:30616"/>
    </ligand>
</feature>
<keyword evidence="11" id="KW-1185">Reference proteome</keyword>
<comment type="subcellular location">
    <subcellularLocation>
        <location evidence="1 8">Cytoplasm</location>
    </subcellularLocation>
</comment>
<protein>
    <recommendedName>
        <fullName evidence="8">tRNA(Ile)-lysidine synthase</fullName>
        <ecNumber evidence="8">6.3.4.19</ecNumber>
    </recommendedName>
    <alternativeName>
        <fullName evidence="8">tRNA(Ile)-2-lysyl-cytidine synthase</fullName>
    </alternativeName>
    <alternativeName>
        <fullName evidence="8">tRNA(Ile)-lysidine synthetase</fullName>
    </alternativeName>
</protein>
<reference evidence="10" key="1">
    <citation type="submission" date="2022-06" db="EMBL/GenBank/DDBJ databases">
        <title>Alkalicoccobacillus porphyridii sp. nov., isolated from a marine red alga, Porphyridium purpureum and reclassification of Shouchella plakortidis and Shouchella gibsonii as Alkalicoccobacillus plakortidis comb. nov. and Alkalicoccobacillus gibsonii comb. nov.</title>
        <authorList>
            <person name="Kim K.H."/>
            <person name="Lee J.K."/>
            <person name="Han D.M."/>
            <person name="Baek J.H."/>
            <person name="Jeon C.O."/>
        </authorList>
    </citation>
    <scope>NUCLEOTIDE SEQUENCE</scope>
    <source>
        <strain evidence="10">DSM 19153</strain>
    </source>
</reference>
<name>A0ABT0XP93_9BACI</name>
<evidence type="ECO:0000256" key="6">
    <source>
        <dbReference type="ARBA" id="ARBA00022840"/>
    </source>
</evidence>
<dbReference type="Gene3D" id="3.40.50.620">
    <property type="entry name" value="HUPs"/>
    <property type="match status" value="1"/>
</dbReference>
<keyword evidence="5 8" id="KW-0547">Nucleotide-binding</keyword>
<comment type="function">
    <text evidence="8">Ligates lysine onto the cytidine present at position 34 of the AUA codon-specific tRNA(Ile) that contains the anticodon CAU, in an ATP-dependent manner. Cytidine is converted to lysidine, thus changing the amino acid specificity of the tRNA from methionine to isoleucine.</text>
</comment>
<dbReference type="GO" id="GO:0032267">
    <property type="term" value="F:tRNA(Ile)-lysidine synthase activity"/>
    <property type="evidence" value="ECO:0007669"/>
    <property type="project" value="UniProtKB-EC"/>
</dbReference>
<evidence type="ECO:0000256" key="5">
    <source>
        <dbReference type="ARBA" id="ARBA00022741"/>
    </source>
</evidence>
<dbReference type="InterPro" id="IPR012795">
    <property type="entry name" value="tRNA_Ile_lys_synt_N"/>
</dbReference>
<dbReference type="InterPro" id="IPR012796">
    <property type="entry name" value="Lysidine-tRNA-synth_C"/>
</dbReference>
<sequence>MEATVRSFIKQSNMTLNGKHVVIAVSGGPDSMALLHFLWRERHHTQIQVTAAHINHQLRGDESNQDEALVRDFCKKEGIPIQVARVDVKSYAKQNGIGSSVAARELRYQKLNKILESIQGDYLAVAHHGDDQIETVFMKMVRSANALQKPGMDAVRSFGEATLIRPLLCVTKTIILDYCEANNVPFALDSSNSSQVYTRNRFRESVLPFVTQENPMLFKHIQRYHEWQTEDQDFLFSLAENSLNQMLVKKSEQFLTISRDQFLSVALPLQRRVIHLILNYLYNESARITSVHIEQTITMLHAENPSATLELASDFRAIREYNYCHFSRFEPSDKEQIHTRLDIPGSVRLQLGEITATKLGQDMNQEDLPKFQLDLDGLVLPLTVRTPIPGDRIAAIGMTGTKKLNRLFIDRKVPKSLRSKWPVVTDAHEQIIWVPLLQRSRIANVTNASSNIAELTFLRY</sequence>
<evidence type="ECO:0000256" key="1">
    <source>
        <dbReference type="ARBA" id="ARBA00004496"/>
    </source>
</evidence>
<dbReference type="HAMAP" id="MF_01161">
    <property type="entry name" value="tRNA_Ile_lys_synt"/>
    <property type="match status" value="1"/>
</dbReference>
<dbReference type="PANTHER" id="PTHR43033:SF1">
    <property type="entry name" value="TRNA(ILE)-LYSIDINE SYNTHASE-RELATED"/>
    <property type="match status" value="1"/>
</dbReference>
<dbReference type="EC" id="6.3.4.19" evidence="8"/>
<dbReference type="Pfam" id="PF01171">
    <property type="entry name" value="ATP_bind_3"/>
    <property type="match status" value="1"/>
</dbReference>
<dbReference type="SUPFAM" id="SSF56037">
    <property type="entry name" value="PheT/TilS domain"/>
    <property type="match status" value="1"/>
</dbReference>
<dbReference type="PANTHER" id="PTHR43033">
    <property type="entry name" value="TRNA(ILE)-LYSIDINE SYNTHASE-RELATED"/>
    <property type="match status" value="1"/>
</dbReference>
<dbReference type="SMART" id="SM00977">
    <property type="entry name" value="TilS_C"/>
    <property type="match status" value="1"/>
</dbReference>
<dbReference type="SUPFAM" id="SSF82829">
    <property type="entry name" value="MesJ substrate recognition domain-like"/>
    <property type="match status" value="1"/>
</dbReference>
<dbReference type="NCBIfam" id="TIGR02432">
    <property type="entry name" value="lysidine_TilS_N"/>
    <property type="match status" value="1"/>
</dbReference>
<evidence type="ECO:0000256" key="2">
    <source>
        <dbReference type="ARBA" id="ARBA00022490"/>
    </source>
</evidence>
<dbReference type="InterPro" id="IPR011063">
    <property type="entry name" value="TilS/TtcA_N"/>
</dbReference>
<evidence type="ECO:0000313" key="11">
    <source>
        <dbReference type="Proteomes" id="UP001203665"/>
    </source>
</evidence>
<comment type="catalytic activity">
    <reaction evidence="7 8">
        <text>cytidine(34) in tRNA(Ile2) + L-lysine + ATP = lysidine(34) in tRNA(Ile2) + AMP + diphosphate + H(+)</text>
        <dbReference type="Rhea" id="RHEA:43744"/>
        <dbReference type="Rhea" id="RHEA-COMP:10625"/>
        <dbReference type="Rhea" id="RHEA-COMP:10670"/>
        <dbReference type="ChEBI" id="CHEBI:15378"/>
        <dbReference type="ChEBI" id="CHEBI:30616"/>
        <dbReference type="ChEBI" id="CHEBI:32551"/>
        <dbReference type="ChEBI" id="CHEBI:33019"/>
        <dbReference type="ChEBI" id="CHEBI:82748"/>
        <dbReference type="ChEBI" id="CHEBI:83665"/>
        <dbReference type="ChEBI" id="CHEBI:456215"/>
        <dbReference type="EC" id="6.3.4.19"/>
    </reaction>
</comment>
<keyword evidence="2 8" id="KW-0963">Cytoplasm</keyword>
<feature type="domain" description="Lysidine-tRNA(Ile) synthetase C-terminal" evidence="9">
    <location>
        <begin position="382"/>
        <end position="455"/>
    </location>
</feature>
<keyword evidence="3 8" id="KW-0436">Ligase</keyword>
<comment type="caution">
    <text evidence="10">The sequence shown here is derived from an EMBL/GenBank/DDBJ whole genome shotgun (WGS) entry which is preliminary data.</text>
</comment>
<gene>
    <name evidence="8 10" type="primary">tilS</name>
    <name evidence="10" type="ORF">NDM98_21390</name>
</gene>
<dbReference type="EMBL" id="JAMQJY010000005">
    <property type="protein sequence ID" value="MCM2677720.1"/>
    <property type="molecule type" value="Genomic_DNA"/>
</dbReference>
<dbReference type="Proteomes" id="UP001203665">
    <property type="component" value="Unassembled WGS sequence"/>
</dbReference>
<dbReference type="NCBIfam" id="TIGR02433">
    <property type="entry name" value="lysidine_TilS_C"/>
    <property type="match status" value="1"/>
</dbReference>
<comment type="similarity">
    <text evidence="8">Belongs to the tRNA(Ile)-lysidine synthase family.</text>
</comment>
<comment type="domain">
    <text evidence="8">The N-terminal region contains the highly conserved SGGXDS motif, predicted to be a P-loop motif involved in ATP binding.</text>
</comment>
<evidence type="ECO:0000256" key="4">
    <source>
        <dbReference type="ARBA" id="ARBA00022694"/>
    </source>
</evidence>
<dbReference type="SUPFAM" id="SSF52402">
    <property type="entry name" value="Adenine nucleotide alpha hydrolases-like"/>
    <property type="match status" value="1"/>
</dbReference>
<dbReference type="Pfam" id="PF11734">
    <property type="entry name" value="TilS_C"/>
    <property type="match status" value="1"/>
</dbReference>
<dbReference type="Gene3D" id="3.30.465.60">
    <property type="match status" value="1"/>
</dbReference>
<evidence type="ECO:0000256" key="3">
    <source>
        <dbReference type="ARBA" id="ARBA00022598"/>
    </source>
</evidence>
<evidence type="ECO:0000256" key="7">
    <source>
        <dbReference type="ARBA" id="ARBA00048539"/>
    </source>
</evidence>
<dbReference type="CDD" id="cd01992">
    <property type="entry name" value="TilS_N"/>
    <property type="match status" value="1"/>
</dbReference>
<evidence type="ECO:0000313" key="10">
    <source>
        <dbReference type="EMBL" id="MCM2677720.1"/>
    </source>
</evidence>
<evidence type="ECO:0000256" key="8">
    <source>
        <dbReference type="HAMAP-Rule" id="MF_01161"/>
    </source>
</evidence>
<proteinExistence type="inferred from homology"/>